<dbReference type="AlphaFoldDB" id="A0A8B8FIS9"/>
<dbReference type="Proteomes" id="UP000694846">
    <property type="component" value="Unplaced"/>
</dbReference>
<evidence type="ECO:0000313" key="1">
    <source>
        <dbReference type="Proteomes" id="UP000694846"/>
    </source>
</evidence>
<proteinExistence type="predicted"/>
<keyword evidence="1" id="KW-1185">Reference proteome</keyword>
<protein>
    <submittedName>
        <fullName evidence="2">Uncharacterized protein LOC112683847 isoform X2</fullName>
    </submittedName>
</protein>
<dbReference type="OrthoDB" id="6613790at2759"/>
<sequence>MIDYMQLNVSPDINDETCSLASSSHPQNFEDGEKVSEIVEEVLEVSSTQALSVGLVLNENICSENDIGLWPENMTSSNIDYCLKIGASAFQNCDQDIINNKSFKQSARHSEKIFKGNAKQIFLNEKQETVRL</sequence>
<gene>
    <name evidence="2" type="primary">LOC112683847</name>
</gene>
<organism evidence="1 2">
    <name type="scientific">Sipha flava</name>
    <name type="common">yellow sugarcane aphid</name>
    <dbReference type="NCBI Taxonomy" id="143950"/>
    <lineage>
        <taxon>Eukaryota</taxon>
        <taxon>Metazoa</taxon>
        <taxon>Ecdysozoa</taxon>
        <taxon>Arthropoda</taxon>
        <taxon>Hexapoda</taxon>
        <taxon>Insecta</taxon>
        <taxon>Pterygota</taxon>
        <taxon>Neoptera</taxon>
        <taxon>Paraneoptera</taxon>
        <taxon>Hemiptera</taxon>
        <taxon>Sternorrhyncha</taxon>
        <taxon>Aphidomorpha</taxon>
        <taxon>Aphidoidea</taxon>
        <taxon>Aphididae</taxon>
        <taxon>Sipha</taxon>
    </lineage>
</organism>
<dbReference type="RefSeq" id="XP_025410809.1">
    <property type="nucleotide sequence ID" value="XM_025555024.1"/>
</dbReference>
<evidence type="ECO:0000313" key="2">
    <source>
        <dbReference type="RefSeq" id="XP_025410809.1"/>
    </source>
</evidence>
<reference evidence="2" key="1">
    <citation type="submission" date="2025-08" db="UniProtKB">
        <authorList>
            <consortium name="RefSeq"/>
        </authorList>
    </citation>
    <scope>IDENTIFICATION</scope>
    <source>
        <tissue evidence="2">Whole body</tissue>
    </source>
</reference>
<name>A0A8B8FIS9_9HEMI</name>
<accession>A0A8B8FIS9</accession>
<dbReference type="GeneID" id="112683847"/>